<evidence type="ECO:0000256" key="2">
    <source>
        <dbReference type="ARBA" id="ARBA00022692"/>
    </source>
</evidence>
<feature type="transmembrane region" description="Helical" evidence="6">
    <location>
        <begin position="447"/>
        <end position="467"/>
    </location>
</feature>
<keyword evidence="3 6" id="KW-1133">Transmembrane helix</keyword>
<name>A0A0D2WN96_CAPO3</name>
<organism evidence="7 8">
    <name type="scientific">Capsaspora owczarzaki (strain ATCC 30864)</name>
    <dbReference type="NCBI Taxonomy" id="595528"/>
    <lineage>
        <taxon>Eukaryota</taxon>
        <taxon>Filasterea</taxon>
        <taxon>Capsaspora</taxon>
    </lineage>
</organism>
<dbReference type="InterPro" id="IPR036259">
    <property type="entry name" value="MFS_trans_sf"/>
</dbReference>
<keyword evidence="8" id="KW-1185">Reference proteome</keyword>
<dbReference type="PhylomeDB" id="A0A0D2WN96"/>
<feature type="compositionally biased region" description="Low complexity" evidence="5">
    <location>
        <begin position="351"/>
        <end position="378"/>
    </location>
</feature>
<protein>
    <recommendedName>
        <fullName evidence="9">Major facilitator superfamily (MFS) profile domain-containing protein</fullName>
    </recommendedName>
</protein>
<feature type="transmembrane region" description="Helical" evidence="6">
    <location>
        <begin position="137"/>
        <end position="161"/>
    </location>
</feature>
<proteinExistence type="predicted"/>
<evidence type="ECO:0000256" key="3">
    <source>
        <dbReference type="ARBA" id="ARBA00022989"/>
    </source>
</evidence>
<keyword evidence="2 6" id="KW-0812">Transmembrane</keyword>
<dbReference type="Pfam" id="PF07690">
    <property type="entry name" value="MFS_1"/>
    <property type="match status" value="1"/>
</dbReference>
<reference evidence="8" key="1">
    <citation type="submission" date="2011-02" db="EMBL/GenBank/DDBJ databases">
        <title>The Genome Sequence of Capsaspora owczarzaki ATCC 30864.</title>
        <authorList>
            <person name="Russ C."/>
            <person name="Cuomo C."/>
            <person name="Burger G."/>
            <person name="Gray M.W."/>
            <person name="Holland P.W.H."/>
            <person name="King N."/>
            <person name="Lang F.B.F."/>
            <person name="Roger A.J."/>
            <person name="Ruiz-Trillo I."/>
            <person name="Young S.K."/>
            <person name="Zeng Q."/>
            <person name="Gargeya S."/>
            <person name="Alvarado L."/>
            <person name="Berlin A."/>
            <person name="Chapman S.B."/>
            <person name="Chen Z."/>
            <person name="Freedman E."/>
            <person name="Gellesch M."/>
            <person name="Goldberg J."/>
            <person name="Griggs A."/>
            <person name="Gujja S."/>
            <person name="Heilman E."/>
            <person name="Heiman D."/>
            <person name="Howarth C."/>
            <person name="Mehta T."/>
            <person name="Neiman D."/>
            <person name="Pearson M."/>
            <person name="Roberts A."/>
            <person name="Saif S."/>
            <person name="Shea T."/>
            <person name="Shenoy N."/>
            <person name="Sisk P."/>
            <person name="Stolte C."/>
            <person name="Sykes S."/>
            <person name="White J."/>
            <person name="Yandava C."/>
            <person name="Haas B."/>
            <person name="Nusbaum C."/>
            <person name="Birren B."/>
        </authorList>
    </citation>
    <scope>NUCLEOTIDE SEQUENCE</scope>
    <source>
        <strain evidence="8">ATCC 30864</strain>
    </source>
</reference>
<comment type="subcellular location">
    <subcellularLocation>
        <location evidence="1">Membrane</location>
        <topology evidence="1">Multi-pass membrane protein</topology>
    </subcellularLocation>
</comment>
<dbReference type="OrthoDB" id="422206at2759"/>
<evidence type="ECO:0000313" key="8">
    <source>
        <dbReference type="Proteomes" id="UP000008743"/>
    </source>
</evidence>
<dbReference type="GO" id="GO:0022857">
    <property type="term" value="F:transmembrane transporter activity"/>
    <property type="evidence" value="ECO:0007669"/>
    <property type="project" value="InterPro"/>
</dbReference>
<keyword evidence="4 6" id="KW-0472">Membrane</keyword>
<evidence type="ECO:0000256" key="4">
    <source>
        <dbReference type="ARBA" id="ARBA00023136"/>
    </source>
</evidence>
<evidence type="ECO:0000256" key="6">
    <source>
        <dbReference type="SAM" id="Phobius"/>
    </source>
</evidence>
<evidence type="ECO:0008006" key="9">
    <source>
        <dbReference type="Google" id="ProtNLM"/>
    </source>
</evidence>
<evidence type="ECO:0000313" key="7">
    <source>
        <dbReference type="EMBL" id="KJE92520.1"/>
    </source>
</evidence>
<dbReference type="Proteomes" id="UP000008743">
    <property type="component" value="Unassembled WGS sequence"/>
</dbReference>
<feature type="transmembrane region" description="Helical" evidence="6">
    <location>
        <begin position="546"/>
        <end position="565"/>
    </location>
</feature>
<feature type="compositionally biased region" description="Polar residues" evidence="5">
    <location>
        <begin position="339"/>
        <end position="348"/>
    </location>
</feature>
<dbReference type="Gene3D" id="1.20.1250.20">
    <property type="entry name" value="MFS general substrate transporter like domains"/>
    <property type="match status" value="2"/>
</dbReference>
<feature type="transmembrane region" description="Helical" evidence="6">
    <location>
        <begin position="64"/>
        <end position="84"/>
    </location>
</feature>
<feature type="region of interest" description="Disordered" evidence="5">
    <location>
        <begin position="1"/>
        <end position="36"/>
    </location>
</feature>
<dbReference type="PANTHER" id="PTHR10924">
    <property type="entry name" value="MAJOR FACILITATOR SUPERFAMILY PROTEIN-RELATED"/>
    <property type="match status" value="1"/>
</dbReference>
<accession>A0A0D2WN96</accession>
<dbReference type="AlphaFoldDB" id="A0A0D2WN96"/>
<dbReference type="EMBL" id="KE346364">
    <property type="protein sequence ID" value="KJE92520.1"/>
    <property type="molecule type" value="Genomic_DNA"/>
</dbReference>
<feature type="transmembrane region" description="Helical" evidence="6">
    <location>
        <begin position="236"/>
        <end position="258"/>
    </location>
</feature>
<feature type="compositionally biased region" description="Low complexity" evidence="5">
    <location>
        <begin position="13"/>
        <end position="22"/>
    </location>
</feature>
<feature type="transmembrane region" description="Helical" evidence="6">
    <location>
        <begin position="167"/>
        <end position="188"/>
    </location>
</feature>
<feature type="region of interest" description="Disordered" evidence="5">
    <location>
        <begin position="319"/>
        <end position="393"/>
    </location>
</feature>
<dbReference type="PANTHER" id="PTHR10924:SF27">
    <property type="entry name" value="SOLUTE CARRIER FAMILY 49 MEMBER 4"/>
    <property type="match status" value="1"/>
</dbReference>
<dbReference type="eggNOG" id="KOG2563">
    <property type="taxonomic scope" value="Eukaryota"/>
</dbReference>
<gene>
    <name evidence="7" type="ORF">CAOG_003472</name>
</gene>
<dbReference type="InterPro" id="IPR011701">
    <property type="entry name" value="MFS"/>
</dbReference>
<feature type="compositionally biased region" description="Basic and acidic residues" evidence="5">
    <location>
        <begin position="1"/>
        <end position="12"/>
    </location>
</feature>
<sequence length="640" mass="69257">MSETRPLLDKSSRASSLASQPSNGSFAKPPLVGPPSIHGGSFAAPPDTSKSQAPPQCHVYKRRWYILFIFSVASFMQSMVWLTYNSVNDQTKEYYNNTIDDSQVVLFLTWGPVFYIPVVMVVPYLEKRLGPKRSCRVIVLAAAGLTAAGSVIRLIPCWFSVLREEYWRYIFFVTIGQILNACSGPFVMASPSKLSVTWFAPNERTFATALFIVCNNLGTAVGMLVGPYIAPTASDVPLLLYINAGLSVLTFVVILAYFPAAPPLPPTPLLLAHPVEATEAAIVAMGPHISTHGVLHLQQHPTEYDAAYLESSLTSASPSYSTTRLPSHSQHSNHPSNNLGHGQQQSLSHWPALSSSTSESSRSRSPSPSLASVAASIPHVDDPSDQDELLFSRGVQPDSPSVASFSAVSMKGPVHKLPMSLEALTPEWAHRLTFGQTVAMSVKSSSFMLLAICGGVQAGIFNGWTNILPTIIKSGANELSFYSQLAGIVAALIAGKLCDTLLKRRFKIVIVVLFCLGIGCLVWFTLSFPVGDTSAVINSSYLANGFSISLAGFFFGGCNPLFYELAAEITYPLSEDLTAGILTLFNNLGCILMLLVTAYVDADDINTFATCGFVACLLPLVFVKERYRRLNAEEARLKTK</sequence>
<dbReference type="SUPFAM" id="SSF103473">
    <property type="entry name" value="MFS general substrate transporter"/>
    <property type="match status" value="1"/>
</dbReference>
<feature type="transmembrane region" description="Helical" evidence="6">
    <location>
        <begin position="104"/>
        <end position="125"/>
    </location>
</feature>
<dbReference type="RefSeq" id="XP_004348377.2">
    <property type="nucleotide sequence ID" value="XM_004348327.2"/>
</dbReference>
<evidence type="ECO:0000256" key="1">
    <source>
        <dbReference type="ARBA" id="ARBA00004141"/>
    </source>
</evidence>
<dbReference type="GO" id="GO:0016020">
    <property type="term" value="C:membrane"/>
    <property type="evidence" value="ECO:0007669"/>
    <property type="project" value="UniProtKB-SubCell"/>
</dbReference>
<feature type="transmembrane region" description="Helical" evidence="6">
    <location>
        <begin position="209"/>
        <end position="230"/>
    </location>
</feature>
<dbReference type="InterPro" id="IPR049680">
    <property type="entry name" value="FLVCR1-2_SLC49-like"/>
</dbReference>
<feature type="transmembrane region" description="Helical" evidence="6">
    <location>
        <begin position="479"/>
        <end position="497"/>
    </location>
</feature>
<feature type="transmembrane region" description="Helical" evidence="6">
    <location>
        <begin position="577"/>
        <end position="599"/>
    </location>
</feature>
<feature type="transmembrane region" description="Helical" evidence="6">
    <location>
        <begin position="605"/>
        <end position="623"/>
    </location>
</feature>
<feature type="compositionally biased region" description="Low complexity" evidence="5">
    <location>
        <begin position="319"/>
        <end position="338"/>
    </location>
</feature>
<dbReference type="InParanoid" id="A0A0D2WN96"/>
<evidence type="ECO:0000256" key="5">
    <source>
        <dbReference type="SAM" id="MobiDB-lite"/>
    </source>
</evidence>
<feature type="transmembrane region" description="Helical" evidence="6">
    <location>
        <begin position="509"/>
        <end position="526"/>
    </location>
</feature>